<sequence>MGIQAAAHFHRRRLVHRADNKSHFVDYQTCVTAGGGHMVCTGIAEYRLAGTGVFSLGGIAVVEIESGRIEHEAPVTTLAPAGRVVTYNAVHLEIDGSRPVPSSGSRR</sequence>
<comment type="caution">
    <text evidence="1">The sequence shown here is derived from an EMBL/GenBank/DDBJ whole genome shotgun (WGS) entry which is preliminary data.</text>
</comment>
<keyword evidence="2" id="KW-1185">Reference proteome</keyword>
<dbReference type="RefSeq" id="WP_191878235.1">
    <property type="nucleotide sequence ID" value="NZ_BMTD01000030.1"/>
</dbReference>
<dbReference type="EMBL" id="BMTD01000030">
    <property type="protein sequence ID" value="GGV26477.1"/>
    <property type="molecule type" value="Genomic_DNA"/>
</dbReference>
<name>A0A918MG72_9ACTN</name>
<reference evidence="1" key="2">
    <citation type="submission" date="2020-09" db="EMBL/GenBank/DDBJ databases">
        <authorList>
            <person name="Sun Q."/>
            <person name="Ohkuma M."/>
        </authorList>
    </citation>
    <scope>NUCLEOTIDE SEQUENCE</scope>
    <source>
        <strain evidence="1">JCM 4369</strain>
    </source>
</reference>
<organism evidence="1 2">
    <name type="scientific">Streptomyces filipinensis</name>
    <dbReference type="NCBI Taxonomy" id="66887"/>
    <lineage>
        <taxon>Bacteria</taxon>
        <taxon>Bacillati</taxon>
        <taxon>Actinomycetota</taxon>
        <taxon>Actinomycetes</taxon>
        <taxon>Kitasatosporales</taxon>
        <taxon>Streptomycetaceae</taxon>
        <taxon>Streptomyces</taxon>
    </lineage>
</organism>
<dbReference type="Pfam" id="PF20055">
    <property type="entry name" value="DUF6454"/>
    <property type="match status" value="1"/>
</dbReference>
<protein>
    <submittedName>
        <fullName evidence="1">Uncharacterized protein</fullName>
    </submittedName>
</protein>
<gene>
    <name evidence="1" type="ORF">GCM10010260_78540</name>
</gene>
<dbReference type="InterPro" id="IPR046312">
    <property type="entry name" value="DUF6454"/>
</dbReference>
<evidence type="ECO:0000313" key="1">
    <source>
        <dbReference type="EMBL" id="GGV26477.1"/>
    </source>
</evidence>
<dbReference type="AlphaFoldDB" id="A0A918MG72"/>
<evidence type="ECO:0000313" key="2">
    <source>
        <dbReference type="Proteomes" id="UP000618795"/>
    </source>
</evidence>
<reference evidence="1" key="1">
    <citation type="journal article" date="2014" name="Int. J. Syst. Evol. Microbiol.">
        <title>Complete genome sequence of Corynebacterium casei LMG S-19264T (=DSM 44701T), isolated from a smear-ripened cheese.</title>
        <authorList>
            <consortium name="US DOE Joint Genome Institute (JGI-PGF)"/>
            <person name="Walter F."/>
            <person name="Albersmeier A."/>
            <person name="Kalinowski J."/>
            <person name="Ruckert C."/>
        </authorList>
    </citation>
    <scope>NUCLEOTIDE SEQUENCE</scope>
    <source>
        <strain evidence="1">JCM 4369</strain>
    </source>
</reference>
<proteinExistence type="predicted"/>
<accession>A0A918MG72</accession>
<dbReference type="Proteomes" id="UP000618795">
    <property type="component" value="Unassembled WGS sequence"/>
</dbReference>